<proteinExistence type="predicted"/>
<dbReference type="GO" id="GO:0034475">
    <property type="term" value="P:U4 snRNA 3'-end processing"/>
    <property type="evidence" value="ECO:0007669"/>
    <property type="project" value="TreeGrafter"/>
</dbReference>
<dbReference type="GO" id="GO:0071038">
    <property type="term" value="P:TRAMP-dependent tRNA surveillance pathway"/>
    <property type="evidence" value="ECO:0007669"/>
    <property type="project" value="TreeGrafter"/>
</dbReference>
<evidence type="ECO:0000256" key="3">
    <source>
        <dbReference type="ARBA" id="ARBA00022884"/>
    </source>
</evidence>
<evidence type="ECO:0000256" key="4">
    <source>
        <dbReference type="SAM" id="MobiDB-lite"/>
    </source>
</evidence>
<name>A0A504XRV3_LEIDO</name>
<dbReference type="Gene3D" id="2.40.50.140">
    <property type="entry name" value="Nucleic acid-binding proteins"/>
    <property type="match status" value="1"/>
</dbReference>
<dbReference type="GO" id="GO:0000177">
    <property type="term" value="C:cytoplasmic exosome (RNase complex)"/>
    <property type="evidence" value="ECO:0007669"/>
    <property type="project" value="TreeGrafter"/>
</dbReference>
<dbReference type="VEuPathDB" id="TriTrypDB:LdCL_040006400"/>
<dbReference type="PANTHER" id="PTHR21321:SF1">
    <property type="entry name" value="EXOSOME COMPLEX COMPONENT RRP40"/>
    <property type="match status" value="1"/>
</dbReference>
<dbReference type="VEuPathDB" id="TriTrypDB:LDHU3_04.0150"/>
<dbReference type="GO" id="GO:0071034">
    <property type="term" value="P:CUT catabolic process"/>
    <property type="evidence" value="ECO:0007669"/>
    <property type="project" value="TreeGrafter"/>
</dbReference>
<dbReference type="EMBL" id="RHLC01000037">
    <property type="protein sequence ID" value="TPP51436.1"/>
    <property type="molecule type" value="Genomic_DNA"/>
</dbReference>
<evidence type="ECO:0000256" key="2">
    <source>
        <dbReference type="ARBA" id="ARBA00022835"/>
    </source>
</evidence>
<dbReference type="GO" id="GO:0000467">
    <property type="term" value="P:exonucleolytic trimming to generate mature 3'-end of 5.8S rRNA from tricistronic rRNA transcript (SSU-rRNA, 5.8S rRNA, LSU-rRNA)"/>
    <property type="evidence" value="ECO:0007669"/>
    <property type="project" value="TreeGrafter"/>
</dbReference>
<sequence length="332" mass="35269">MSTVSTSSSPSRGITELAPLRGHVCLPGEPVLMTQPGAVVAIGGGLRLLAQPAPTPTADGASQALTDVFLSEYCASLQRSSHHLHTHVPRYTVPTPASRRYIPRAGDPVLAIIARKVSQHYYYCYIGGSALAYMDALAFDGATKVSRPRLVEGDVVYCYVKPRAGSSYVGGVHRSVASEVFDTTGEVEVSCTAAEVGLPPKDWTSGEAAFGPLQGGRVLHLPLAYVRRLITPVGSSPDKASAQQRKHGHTEGEGGYGDEVPASYLLQLLGRRVPFEVAVGLNGLVWVRGLSSEADTTAAARRTVAVSSCISEAQYDVTRAEMEARVEVYFPS</sequence>
<dbReference type="InterPro" id="IPR026699">
    <property type="entry name" value="Exosome_RNA_bind1/RRP40/RRP4"/>
</dbReference>
<comment type="subcellular location">
    <subcellularLocation>
        <location evidence="1">Nucleus</location>
    </subcellularLocation>
</comment>
<protein>
    <recommendedName>
        <fullName evidence="5">K Homology domain-containing protein</fullName>
    </recommendedName>
</protein>
<organism evidence="6 7">
    <name type="scientific">Leishmania donovani</name>
    <dbReference type="NCBI Taxonomy" id="5661"/>
    <lineage>
        <taxon>Eukaryota</taxon>
        <taxon>Discoba</taxon>
        <taxon>Euglenozoa</taxon>
        <taxon>Kinetoplastea</taxon>
        <taxon>Metakinetoplastina</taxon>
        <taxon>Trypanosomatida</taxon>
        <taxon>Trypanosomatidae</taxon>
        <taxon>Leishmaniinae</taxon>
        <taxon>Leishmania</taxon>
    </lineage>
</organism>
<dbReference type="GO" id="GO:0003723">
    <property type="term" value="F:RNA binding"/>
    <property type="evidence" value="ECO:0007669"/>
    <property type="project" value="UniProtKB-KW"/>
</dbReference>
<feature type="region of interest" description="Disordered" evidence="4">
    <location>
        <begin position="234"/>
        <end position="256"/>
    </location>
</feature>
<dbReference type="VEuPathDB" id="TriTrypDB:LdBPK_040130.1"/>
<evidence type="ECO:0000259" key="5">
    <source>
        <dbReference type="Pfam" id="PF15985"/>
    </source>
</evidence>
<feature type="domain" description="K Homology" evidence="5">
    <location>
        <begin position="265"/>
        <end position="289"/>
    </location>
</feature>
<dbReference type="FunFam" id="2.40.50.140:FF:000401">
    <property type="entry name" value="Exosome complex exonuclease RRP40"/>
    <property type="match status" value="1"/>
</dbReference>
<keyword evidence="2" id="KW-0271">Exosome</keyword>
<dbReference type="SUPFAM" id="SSF50249">
    <property type="entry name" value="Nucleic acid-binding proteins"/>
    <property type="match status" value="1"/>
</dbReference>
<dbReference type="PANTHER" id="PTHR21321">
    <property type="entry name" value="PNAS-3 RELATED"/>
    <property type="match status" value="1"/>
</dbReference>
<dbReference type="Gene3D" id="3.30.1370.10">
    <property type="entry name" value="K Homology domain, type 1"/>
    <property type="match status" value="1"/>
</dbReference>
<dbReference type="SUPFAM" id="SSF54791">
    <property type="entry name" value="Eukaryotic type KH-domain (KH-domain type I)"/>
    <property type="match status" value="1"/>
</dbReference>
<evidence type="ECO:0000256" key="1">
    <source>
        <dbReference type="ARBA" id="ARBA00004123"/>
    </source>
</evidence>
<dbReference type="GO" id="GO:0071035">
    <property type="term" value="P:nuclear polyadenylation-dependent rRNA catabolic process"/>
    <property type="evidence" value="ECO:0007669"/>
    <property type="project" value="TreeGrafter"/>
</dbReference>
<evidence type="ECO:0000313" key="6">
    <source>
        <dbReference type="EMBL" id="TPP51436.1"/>
    </source>
</evidence>
<dbReference type="GO" id="GO:0000176">
    <property type="term" value="C:nuclear exosome (RNase complex)"/>
    <property type="evidence" value="ECO:0007669"/>
    <property type="project" value="TreeGrafter"/>
</dbReference>
<reference evidence="7" key="1">
    <citation type="submission" date="2019-02" db="EMBL/GenBank/DDBJ databases">
        <title>FDA dAtabase for Regulatory Grade micrObial Sequences (FDA-ARGOS): Supporting development and validation of Infectious Disease Dx tests.</title>
        <authorList>
            <person name="Duncan R."/>
            <person name="Fisher C."/>
            <person name="Tallon L."/>
            <person name="Sadzewicz L."/>
            <person name="Sengamalay N."/>
            <person name="Ott S."/>
            <person name="Godinez A."/>
            <person name="Nagaraj S."/>
            <person name="Vavikolanu K."/>
            <person name="Nadendla S."/>
            <person name="Aluvathingal J."/>
            <person name="Sichtig H."/>
        </authorList>
    </citation>
    <scope>NUCLEOTIDE SEQUENCE [LARGE SCALE GENOMIC DNA]</scope>
    <source>
        <strain evidence="7">FDAARGOS_361</strain>
    </source>
</reference>
<dbReference type="GO" id="GO:0071051">
    <property type="term" value="P:poly(A)-dependent snoRNA 3'-end processing"/>
    <property type="evidence" value="ECO:0007669"/>
    <property type="project" value="TreeGrafter"/>
</dbReference>
<comment type="caution">
    <text evidence="6">The sequence shown here is derived from an EMBL/GenBank/DDBJ whole genome shotgun (WGS) entry which is preliminary data.</text>
</comment>
<gene>
    <name evidence="6" type="ORF">CGC21_2520</name>
</gene>
<evidence type="ECO:0000313" key="7">
    <source>
        <dbReference type="Proteomes" id="UP000318447"/>
    </source>
</evidence>
<dbReference type="Pfam" id="PF21262">
    <property type="entry name" value="RRP40_S1"/>
    <property type="match status" value="1"/>
</dbReference>
<dbReference type="Pfam" id="PF15985">
    <property type="entry name" value="KH_6"/>
    <property type="match status" value="1"/>
</dbReference>
<dbReference type="AlphaFoldDB" id="A0A504XRV3"/>
<dbReference type="InterPro" id="IPR036612">
    <property type="entry name" value="KH_dom_type_1_sf"/>
</dbReference>
<dbReference type="FunFam" id="3.30.1370.10:FF:000131">
    <property type="entry name" value="Exosome complex exonuclease RRP40"/>
    <property type="match status" value="1"/>
</dbReference>
<accession>A0A504XRV3</accession>
<keyword evidence="3" id="KW-0694">RNA-binding</keyword>
<dbReference type="InterPro" id="IPR012340">
    <property type="entry name" value="NA-bd_OB-fold"/>
</dbReference>
<dbReference type="InterPro" id="IPR004088">
    <property type="entry name" value="KH_dom_type_1"/>
</dbReference>
<dbReference type="Proteomes" id="UP000318447">
    <property type="component" value="Unassembled WGS sequence"/>
</dbReference>